<sequence length="145" mass="16695">MCEHCRKPGYLEEKCFKLHDTPDWCKELSEKRKKSGGKGRNFVAAIENGPAPVPANQLQGTSISDLLRNEIRRMLIEEVPAQHEMRTPFDNIRTNCVRLEEIDESTVQSYFTYFAITNCSFSYPHIHFTYTVTSLTNSCNCPFHS</sequence>
<name>A0AAE1XN87_9LAMI</name>
<proteinExistence type="predicted"/>
<keyword evidence="2" id="KW-1185">Reference proteome</keyword>
<dbReference type="AlphaFoldDB" id="A0AAE1XN87"/>
<dbReference type="EMBL" id="JACGWO010000011">
    <property type="protein sequence ID" value="KAK4415012.1"/>
    <property type="molecule type" value="Genomic_DNA"/>
</dbReference>
<comment type="caution">
    <text evidence="1">The sequence shown here is derived from an EMBL/GenBank/DDBJ whole genome shotgun (WGS) entry which is preliminary data.</text>
</comment>
<evidence type="ECO:0000313" key="2">
    <source>
        <dbReference type="Proteomes" id="UP001293254"/>
    </source>
</evidence>
<reference evidence="1" key="1">
    <citation type="submission" date="2020-06" db="EMBL/GenBank/DDBJ databases">
        <authorList>
            <person name="Li T."/>
            <person name="Hu X."/>
            <person name="Zhang T."/>
            <person name="Song X."/>
            <person name="Zhang H."/>
            <person name="Dai N."/>
            <person name="Sheng W."/>
            <person name="Hou X."/>
            <person name="Wei L."/>
        </authorList>
    </citation>
    <scope>NUCLEOTIDE SEQUENCE</scope>
    <source>
        <strain evidence="1">3651</strain>
        <tissue evidence="1">Leaf</tissue>
    </source>
</reference>
<accession>A0AAE1XN87</accession>
<reference evidence="1" key="2">
    <citation type="journal article" date="2024" name="Plant">
        <title>Genomic evolution and insights into agronomic trait innovations of Sesamum species.</title>
        <authorList>
            <person name="Miao H."/>
            <person name="Wang L."/>
            <person name="Qu L."/>
            <person name="Liu H."/>
            <person name="Sun Y."/>
            <person name="Le M."/>
            <person name="Wang Q."/>
            <person name="Wei S."/>
            <person name="Zheng Y."/>
            <person name="Lin W."/>
            <person name="Duan Y."/>
            <person name="Cao H."/>
            <person name="Xiong S."/>
            <person name="Wang X."/>
            <person name="Wei L."/>
            <person name="Li C."/>
            <person name="Ma Q."/>
            <person name="Ju M."/>
            <person name="Zhao R."/>
            <person name="Li G."/>
            <person name="Mu C."/>
            <person name="Tian Q."/>
            <person name="Mei H."/>
            <person name="Zhang T."/>
            <person name="Gao T."/>
            <person name="Zhang H."/>
        </authorList>
    </citation>
    <scope>NUCLEOTIDE SEQUENCE</scope>
    <source>
        <strain evidence="1">3651</strain>
    </source>
</reference>
<evidence type="ECO:0000313" key="1">
    <source>
        <dbReference type="EMBL" id="KAK4415012.1"/>
    </source>
</evidence>
<organism evidence="1 2">
    <name type="scientific">Sesamum alatum</name>
    <dbReference type="NCBI Taxonomy" id="300844"/>
    <lineage>
        <taxon>Eukaryota</taxon>
        <taxon>Viridiplantae</taxon>
        <taxon>Streptophyta</taxon>
        <taxon>Embryophyta</taxon>
        <taxon>Tracheophyta</taxon>
        <taxon>Spermatophyta</taxon>
        <taxon>Magnoliopsida</taxon>
        <taxon>eudicotyledons</taxon>
        <taxon>Gunneridae</taxon>
        <taxon>Pentapetalae</taxon>
        <taxon>asterids</taxon>
        <taxon>lamiids</taxon>
        <taxon>Lamiales</taxon>
        <taxon>Pedaliaceae</taxon>
        <taxon>Sesamum</taxon>
    </lineage>
</organism>
<gene>
    <name evidence="1" type="ORF">Salat_2608300</name>
</gene>
<dbReference type="Proteomes" id="UP001293254">
    <property type="component" value="Unassembled WGS sequence"/>
</dbReference>
<protein>
    <submittedName>
        <fullName evidence="1">Uncharacterized protein</fullName>
    </submittedName>
</protein>